<proteinExistence type="predicted"/>
<dbReference type="SMART" id="SM00530">
    <property type="entry name" value="HTH_XRE"/>
    <property type="match status" value="1"/>
</dbReference>
<feature type="domain" description="HTH cro/C1-type" evidence="2">
    <location>
        <begin position="5"/>
        <end position="60"/>
    </location>
</feature>
<dbReference type="InterPro" id="IPR010982">
    <property type="entry name" value="Lambda_DNA-bd_dom_sf"/>
</dbReference>
<dbReference type="InterPro" id="IPR001387">
    <property type="entry name" value="Cro/C1-type_HTH"/>
</dbReference>
<evidence type="ECO:0000313" key="3">
    <source>
        <dbReference type="EMBL" id="CAH8246076.1"/>
    </source>
</evidence>
<dbReference type="EMBL" id="CALYLO010000004">
    <property type="protein sequence ID" value="CAH8246076.1"/>
    <property type="molecule type" value="Genomic_DNA"/>
</dbReference>
<protein>
    <submittedName>
        <fullName evidence="3">Helix-turn-helix transcriptional regulator</fullName>
    </submittedName>
</protein>
<evidence type="ECO:0000259" key="2">
    <source>
        <dbReference type="PROSITE" id="PS50943"/>
    </source>
</evidence>
<dbReference type="PANTHER" id="PTHR46558:SF4">
    <property type="entry name" value="DNA-BIDING PHAGE PROTEIN"/>
    <property type="match status" value="1"/>
</dbReference>
<name>A0ABN8U547_9BACL</name>
<comment type="caution">
    <text evidence="3">The sequence shown here is derived from an EMBL/GenBank/DDBJ whole genome shotgun (WGS) entry which is preliminary data.</text>
</comment>
<sequence length="89" mass="10026">MNNIVKYLRRSKDFDLTQDELADLIGVSRATISSIENGANTSIDIALRISKVFQMDPREIFFTHDVAQSLQNGVSKQQELTDVETEVPL</sequence>
<dbReference type="Gene3D" id="1.10.260.40">
    <property type="entry name" value="lambda repressor-like DNA-binding domains"/>
    <property type="match status" value="1"/>
</dbReference>
<evidence type="ECO:0000313" key="4">
    <source>
        <dbReference type="Proteomes" id="UP001154322"/>
    </source>
</evidence>
<organism evidence="3 4">
    <name type="scientific">Paenibacillus melissococcoides</name>
    <dbReference type="NCBI Taxonomy" id="2912268"/>
    <lineage>
        <taxon>Bacteria</taxon>
        <taxon>Bacillati</taxon>
        <taxon>Bacillota</taxon>
        <taxon>Bacilli</taxon>
        <taxon>Bacillales</taxon>
        <taxon>Paenibacillaceae</taxon>
        <taxon>Paenibacillus</taxon>
    </lineage>
</organism>
<evidence type="ECO:0000256" key="1">
    <source>
        <dbReference type="ARBA" id="ARBA00023125"/>
    </source>
</evidence>
<dbReference type="RefSeq" id="WP_213427765.1">
    <property type="nucleotide sequence ID" value="NZ_AP031286.1"/>
</dbReference>
<accession>A0ABN8U547</accession>
<gene>
    <name evidence="3" type="ORF">WJ0W_003313</name>
</gene>
<dbReference type="SUPFAM" id="SSF47413">
    <property type="entry name" value="lambda repressor-like DNA-binding domains"/>
    <property type="match status" value="1"/>
</dbReference>
<dbReference type="Pfam" id="PF01381">
    <property type="entry name" value="HTH_3"/>
    <property type="match status" value="1"/>
</dbReference>
<dbReference type="PANTHER" id="PTHR46558">
    <property type="entry name" value="TRACRIPTIONAL REGULATORY PROTEIN-RELATED-RELATED"/>
    <property type="match status" value="1"/>
</dbReference>
<dbReference type="CDD" id="cd00093">
    <property type="entry name" value="HTH_XRE"/>
    <property type="match status" value="1"/>
</dbReference>
<keyword evidence="4" id="KW-1185">Reference proteome</keyword>
<dbReference type="Proteomes" id="UP001154322">
    <property type="component" value="Unassembled WGS sequence"/>
</dbReference>
<reference evidence="3" key="1">
    <citation type="submission" date="2022-06" db="EMBL/GenBank/DDBJ databases">
        <authorList>
            <person name="Dietemann V."/>
            <person name="Ory F."/>
            <person name="Dainat B."/>
            <person name="Oberhansli S."/>
        </authorList>
    </citation>
    <scope>NUCLEOTIDE SEQUENCE</scope>
    <source>
        <strain evidence="3">Ena-SAMPLE-TAB-26-04-2022-14:26:32:270-5432</strain>
    </source>
</reference>
<keyword evidence="1" id="KW-0238">DNA-binding</keyword>
<dbReference type="PROSITE" id="PS50943">
    <property type="entry name" value="HTH_CROC1"/>
    <property type="match status" value="1"/>
</dbReference>